<dbReference type="SUPFAM" id="SSF56112">
    <property type="entry name" value="Protein kinase-like (PK-like)"/>
    <property type="match status" value="1"/>
</dbReference>
<dbReference type="RefSeq" id="WP_128508453.1">
    <property type="nucleotide sequence ID" value="NZ_QUAC01000148.1"/>
</dbReference>
<accession>A0A371Q369</accession>
<dbReference type="GO" id="GO:0005524">
    <property type="term" value="F:ATP binding"/>
    <property type="evidence" value="ECO:0007669"/>
    <property type="project" value="InterPro"/>
</dbReference>
<evidence type="ECO:0000313" key="3">
    <source>
        <dbReference type="Proteomes" id="UP000262477"/>
    </source>
</evidence>
<evidence type="ECO:0000259" key="1">
    <source>
        <dbReference type="PROSITE" id="PS50011"/>
    </source>
</evidence>
<reference evidence="2 3" key="1">
    <citation type="submission" date="2018-08" db="EMBL/GenBank/DDBJ databases">
        <title>Streptomyces NEAU-D10 sp. nov., a novel Actinomycete isolated from soil.</title>
        <authorList>
            <person name="Jin L."/>
        </authorList>
    </citation>
    <scope>NUCLEOTIDE SEQUENCE [LARGE SCALE GENOMIC DNA]</scope>
    <source>
        <strain evidence="2 3">NEAU-D10</strain>
    </source>
</reference>
<evidence type="ECO:0000313" key="2">
    <source>
        <dbReference type="EMBL" id="REK88783.1"/>
    </source>
</evidence>
<dbReference type="OrthoDB" id="2988131at2"/>
<comment type="caution">
    <text evidence="2">The sequence shown here is derived from an EMBL/GenBank/DDBJ whole genome shotgun (WGS) entry which is preliminary data.</text>
</comment>
<feature type="domain" description="Protein kinase" evidence="1">
    <location>
        <begin position="1"/>
        <end position="282"/>
    </location>
</feature>
<dbReference type="InterPro" id="IPR000719">
    <property type="entry name" value="Prot_kinase_dom"/>
</dbReference>
<name>A0A371Q369_STRIH</name>
<dbReference type="Proteomes" id="UP000262477">
    <property type="component" value="Unassembled WGS sequence"/>
</dbReference>
<dbReference type="GO" id="GO:0004672">
    <property type="term" value="F:protein kinase activity"/>
    <property type="evidence" value="ECO:0007669"/>
    <property type="project" value="InterPro"/>
</dbReference>
<dbReference type="SMART" id="SM00220">
    <property type="entry name" value="S_TKc"/>
    <property type="match status" value="1"/>
</dbReference>
<protein>
    <recommendedName>
        <fullName evidence="1">Protein kinase domain-containing protein</fullName>
    </recommendedName>
</protein>
<keyword evidence="3" id="KW-1185">Reference proteome</keyword>
<gene>
    <name evidence="2" type="ORF">DY245_19095</name>
</gene>
<dbReference type="InterPro" id="IPR011009">
    <property type="entry name" value="Kinase-like_dom_sf"/>
</dbReference>
<proteinExistence type="predicted"/>
<sequence>MGEFPLCPAAARVAAEAACGAQVELKEITNRRGAAVWKATGLDGAVAVKAGGGEGAAVTRREAAVLESIGWPDHLLASGEDDGLSWLVTRWFTGPSTWQVFTPVRRGAGGRRRALTSSVDLCRAVAELHASGWVHSDIQPSHGIHTDHGVRLIDCSWSWREGTEPAGDFRGGITHLVAPELAASINAGIQPVTPSTAAEVYALAGTLWTCITGRWPLDYAAAGIDPHRLTPAELRAHLATGRIPLDTAAPWPKFQDVLRPVLLAEPAERPAAAELAQALAEVAT</sequence>
<dbReference type="EMBL" id="QUAC01000148">
    <property type="protein sequence ID" value="REK88783.1"/>
    <property type="molecule type" value="Genomic_DNA"/>
</dbReference>
<dbReference type="AlphaFoldDB" id="A0A371Q369"/>
<dbReference type="Gene3D" id="1.10.510.10">
    <property type="entry name" value="Transferase(Phosphotransferase) domain 1"/>
    <property type="match status" value="1"/>
</dbReference>
<dbReference type="PROSITE" id="PS50011">
    <property type="entry name" value="PROTEIN_KINASE_DOM"/>
    <property type="match status" value="1"/>
</dbReference>
<organism evidence="2 3">
    <name type="scientific">Streptomyces inhibens</name>
    <dbReference type="NCBI Taxonomy" id="2293571"/>
    <lineage>
        <taxon>Bacteria</taxon>
        <taxon>Bacillati</taxon>
        <taxon>Actinomycetota</taxon>
        <taxon>Actinomycetes</taxon>
        <taxon>Kitasatosporales</taxon>
        <taxon>Streptomycetaceae</taxon>
        <taxon>Streptomyces</taxon>
    </lineage>
</organism>